<sequence length="262" mass="27021">MRALAPGRRLGLLLIVALLGFGLLGPWLAGADPAHQILADSLAPPGTDYWLGADHLGRSMLARLAHATRLSLLLAAVTVASAAIPGTLLGILAAWRGGWVEGGLVLAADAVLALPGLLLVLLLAAFAPGEFLPLYLGLALAGWVEYFRVARAMASGLLARPHVEAARLLGFGPGYVLWRLLLPGLLPTLGVLAAFGMGSAVLAISTLSFIGLGIHPPTAELGSMTTELLPYAYEAPLMVLMPAALVFMAVLGCHLLAGQARG</sequence>
<feature type="domain" description="ABC transmembrane type-1" evidence="10">
    <location>
        <begin position="68"/>
        <end position="257"/>
    </location>
</feature>
<dbReference type="PANTHER" id="PTHR43386">
    <property type="entry name" value="OLIGOPEPTIDE TRANSPORT SYSTEM PERMEASE PROTEIN APPC"/>
    <property type="match status" value="1"/>
</dbReference>
<evidence type="ECO:0000256" key="9">
    <source>
        <dbReference type="RuleBase" id="RU363032"/>
    </source>
</evidence>
<comment type="similarity">
    <text evidence="9">Belongs to the binding-protein-dependent transport system permease family.</text>
</comment>
<evidence type="ECO:0000256" key="2">
    <source>
        <dbReference type="ARBA" id="ARBA00022448"/>
    </source>
</evidence>
<dbReference type="Gene3D" id="1.10.3720.10">
    <property type="entry name" value="MetI-like"/>
    <property type="match status" value="1"/>
</dbReference>
<gene>
    <name evidence="11" type="ORF">JMJ56_18710</name>
</gene>
<evidence type="ECO:0000256" key="3">
    <source>
        <dbReference type="ARBA" id="ARBA00022475"/>
    </source>
</evidence>
<evidence type="ECO:0000313" key="12">
    <source>
        <dbReference type="Proteomes" id="UP000660885"/>
    </source>
</evidence>
<evidence type="ECO:0000256" key="7">
    <source>
        <dbReference type="ARBA" id="ARBA00022989"/>
    </source>
</evidence>
<evidence type="ECO:0000256" key="4">
    <source>
        <dbReference type="ARBA" id="ARBA00022692"/>
    </source>
</evidence>
<feature type="transmembrane region" description="Helical" evidence="9">
    <location>
        <begin position="70"/>
        <end position="92"/>
    </location>
</feature>
<dbReference type="InterPro" id="IPR000515">
    <property type="entry name" value="MetI-like"/>
</dbReference>
<keyword evidence="8 9" id="KW-0472">Membrane</keyword>
<dbReference type="SUPFAM" id="SSF161098">
    <property type="entry name" value="MetI-like"/>
    <property type="match status" value="1"/>
</dbReference>
<keyword evidence="4 9" id="KW-0812">Transmembrane</keyword>
<accession>A0ABS1U5S5</accession>
<dbReference type="CDD" id="cd06261">
    <property type="entry name" value="TM_PBP2"/>
    <property type="match status" value="1"/>
</dbReference>
<feature type="transmembrane region" description="Helical" evidence="9">
    <location>
        <begin position="235"/>
        <end position="257"/>
    </location>
</feature>
<dbReference type="RefSeq" id="WP_202833296.1">
    <property type="nucleotide sequence ID" value="NZ_JAETWB010000010.1"/>
</dbReference>
<evidence type="ECO:0000313" key="11">
    <source>
        <dbReference type="EMBL" id="MBL6080057.1"/>
    </source>
</evidence>
<dbReference type="Proteomes" id="UP000660885">
    <property type="component" value="Unassembled WGS sequence"/>
</dbReference>
<comment type="caution">
    <text evidence="11">The sequence shown here is derived from an EMBL/GenBank/DDBJ whole genome shotgun (WGS) entry which is preliminary data.</text>
</comment>
<feature type="transmembrane region" description="Helical" evidence="9">
    <location>
        <begin position="132"/>
        <end position="150"/>
    </location>
</feature>
<evidence type="ECO:0000256" key="6">
    <source>
        <dbReference type="ARBA" id="ARBA00022927"/>
    </source>
</evidence>
<reference evidence="11 12" key="1">
    <citation type="submission" date="2021-01" db="EMBL/GenBank/DDBJ databases">
        <title>Belnapia mucosa sp. nov. and Belnapia arida sp. nov., isolated from the Tabernas Desert (Almeria, Spain).</title>
        <authorList>
            <person name="Molina-Menor E."/>
            <person name="Vidal-Verdu A."/>
            <person name="Calonge A."/>
            <person name="Satari L."/>
            <person name="Pereto J."/>
            <person name="Porcar M."/>
        </authorList>
    </citation>
    <scope>NUCLEOTIDE SEQUENCE [LARGE SCALE GENOMIC DNA]</scope>
    <source>
        <strain evidence="11 12">T18</strain>
    </source>
</reference>
<keyword evidence="5" id="KW-0571">Peptide transport</keyword>
<feature type="transmembrane region" description="Helical" evidence="9">
    <location>
        <begin position="104"/>
        <end position="126"/>
    </location>
</feature>
<keyword evidence="2 9" id="KW-0813">Transport</keyword>
<protein>
    <submittedName>
        <fullName evidence="11">ABC transporter permease</fullName>
    </submittedName>
</protein>
<comment type="subcellular location">
    <subcellularLocation>
        <location evidence="1 9">Cell membrane</location>
        <topology evidence="1 9">Multi-pass membrane protein</topology>
    </subcellularLocation>
</comment>
<dbReference type="PROSITE" id="PS50928">
    <property type="entry name" value="ABC_TM1"/>
    <property type="match status" value="1"/>
</dbReference>
<organism evidence="11 12">
    <name type="scientific">Belnapia arida</name>
    <dbReference type="NCBI Taxonomy" id="2804533"/>
    <lineage>
        <taxon>Bacteria</taxon>
        <taxon>Pseudomonadati</taxon>
        <taxon>Pseudomonadota</taxon>
        <taxon>Alphaproteobacteria</taxon>
        <taxon>Acetobacterales</taxon>
        <taxon>Roseomonadaceae</taxon>
        <taxon>Belnapia</taxon>
    </lineage>
</organism>
<dbReference type="InterPro" id="IPR050366">
    <property type="entry name" value="BP-dependent_transpt_permease"/>
</dbReference>
<dbReference type="PANTHER" id="PTHR43386:SF1">
    <property type="entry name" value="D,D-DIPEPTIDE TRANSPORT SYSTEM PERMEASE PROTEIN DDPC-RELATED"/>
    <property type="match status" value="1"/>
</dbReference>
<evidence type="ECO:0000259" key="10">
    <source>
        <dbReference type="PROSITE" id="PS50928"/>
    </source>
</evidence>
<evidence type="ECO:0000256" key="8">
    <source>
        <dbReference type="ARBA" id="ARBA00023136"/>
    </source>
</evidence>
<evidence type="ECO:0000256" key="5">
    <source>
        <dbReference type="ARBA" id="ARBA00022856"/>
    </source>
</evidence>
<keyword evidence="3" id="KW-1003">Cell membrane</keyword>
<keyword evidence="7 9" id="KW-1133">Transmembrane helix</keyword>
<dbReference type="Pfam" id="PF00528">
    <property type="entry name" value="BPD_transp_1"/>
    <property type="match status" value="1"/>
</dbReference>
<name>A0ABS1U5S5_9PROT</name>
<dbReference type="InterPro" id="IPR035906">
    <property type="entry name" value="MetI-like_sf"/>
</dbReference>
<keyword evidence="6" id="KW-0653">Protein transport</keyword>
<keyword evidence="12" id="KW-1185">Reference proteome</keyword>
<proteinExistence type="inferred from homology"/>
<dbReference type="EMBL" id="JAETWB010000010">
    <property type="protein sequence ID" value="MBL6080057.1"/>
    <property type="molecule type" value="Genomic_DNA"/>
</dbReference>
<evidence type="ECO:0000256" key="1">
    <source>
        <dbReference type="ARBA" id="ARBA00004651"/>
    </source>
</evidence>